<dbReference type="InterPro" id="IPR002048">
    <property type="entry name" value="EF_hand_dom"/>
</dbReference>
<dbReference type="EMBL" id="JH226130">
    <property type="protein sequence ID" value="EHY52841.1"/>
    <property type="molecule type" value="Genomic_DNA"/>
</dbReference>
<dbReference type="PRINTS" id="PR00926">
    <property type="entry name" value="MITOCARRIER"/>
</dbReference>
<evidence type="ECO:0000313" key="18">
    <source>
        <dbReference type="Proteomes" id="UP000007304"/>
    </source>
</evidence>
<keyword evidence="7" id="KW-0479">Metal-binding</keyword>
<evidence type="ECO:0000256" key="4">
    <source>
        <dbReference type="ARBA" id="ARBA00021935"/>
    </source>
</evidence>
<evidence type="ECO:0000256" key="2">
    <source>
        <dbReference type="ARBA" id="ARBA00004448"/>
    </source>
</evidence>
<gene>
    <name evidence="17" type="ORF">HMPREF1120_01048</name>
</gene>
<evidence type="ECO:0000256" key="12">
    <source>
        <dbReference type="ARBA" id="ARBA00023128"/>
    </source>
</evidence>
<dbReference type="InterPro" id="IPR023395">
    <property type="entry name" value="MCP_dom_sf"/>
</dbReference>
<evidence type="ECO:0000313" key="17">
    <source>
        <dbReference type="EMBL" id="EHY52841.1"/>
    </source>
</evidence>
<keyword evidence="9" id="KW-0999">Mitochondrion inner membrane</keyword>
<dbReference type="GO" id="GO:0005509">
    <property type="term" value="F:calcium ion binding"/>
    <property type="evidence" value="ECO:0007669"/>
    <property type="project" value="InterPro"/>
</dbReference>
<dbReference type="HOGENOM" id="CLU_015166_2_2_1"/>
<evidence type="ECO:0000256" key="6">
    <source>
        <dbReference type="ARBA" id="ARBA00022692"/>
    </source>
</evidence>
<dbReference type="Proteomes" id="UP000007304">
    <property type="component" value="Unassembled WGS sequence"/>
</dbReference>
<name>H6BLE8_EXODN</name>
<dbReference type="OrthoDB" id="270584at2759"/>
<dbReference type="RefSeq" id="XP_009153302.1">
    <property type="nucleotide sequence ID" value="XM_009155054.1"/>
</dbReference>
<feature type="repeat" description="Solcar" evidence="14">
    <location>
        <begin position="476"/>
        <end position="565"/>
    </location>
</feature>
<dbReference type="CDD" id="cd15898">
    <property type="entry name" value="EFh_PI-PLC"/>
    <property type="match status" value="1"/>
</dbReference>
<dbReference type="GO" id="GO:0005743">
    <property type="term" value="C:mitochondrial inner membrane"/>
    <property type="evidence" value="ECO:0007669"/>
    <property type="project" value="UniProtKB-SubCell"/>
</dbReference>
<keyword evidence="11" id="KW-1133">Transmembrane helix</keyword>
<keyword evidence="10" id="KW-0106">Calcium</keyword>
<keyword evidence="18" id="KW-1185">Reference proteome</keyword>
<dbReference type="PANTHER" id="PTHR24089">
    <property type="entry name" value="SOLUTE CARRIER FAMILY 25"/>
    <property type="match status" value="1"/>
</dbReference>
<dbReference type="STRING" id="858893.H6BLE8"/>
<evidence type="ECO:0000256" key="3">
    <source>
        <dbReference type="ARBA" id="ARBA00006375"/>
    </source>
</evidence>
<feature type="repeat" description="Solcar" evidence="14">
    <location>
        <begin position="369"/>
        <end position="458"/>
    </location>
</feature>
<sequence>MNGESHERRDQRIQDLWRTLDTRNEGQLDVHGLRKGLRTLDHPLKNADELLHDLLKAVDTSGDGRIQYNEFRVFVEHAERELWQLFQSIDKDQSGGLDKNELRSAFARAGITISNAKLDQFFDEVDSNHDGEISFEEWRNFLLFLPGGRSSLGAVLSYYTATANVNQEGDVTINDTLKGFGMSTLPTVIEPRVLQDQNTSGPPAREAYGSCPCCTPIVDSSFHPFLSTLLPSGQPFLLQCQCLTRLTMLTDFLPPPGYFVAGGLAGMVSRTVTAPLDRLKVYLIAQTSPKQAAVEAVKKGSPVQAIKNFGRPLVDACKDLWAAGGMRSLFAGNGLNVVKVMPESAIKFGAYEAAKRAFARLEGSDPKHLHPTSQFLAGGFGGVVSQCVVYPLDTLKFRMQCETVAGGLHGNALILQTAKKMWKQGGLKPYYRGIGMGLAGMFPYSAIDLFIFENCKRFVIARKAKKARCHEDDVDMNNFVTGLIGATSGAISATAVYPINLLRTRLQAQGTVLHPPTYTGIWDVTVKTIQGEGYRGLFKGVTPNLMKVAPAVSISYIVYENSKALLGLP</sequence>
<dbReference type="GO" id="GO:0055085">
    <property type="term" value="P:transmembrane transport"/>
    <property type="evidence" value="ECO:0007669"/>
    <property type="project" value="InterPro"/>
</dbReference>
<dbReference type="CDD" id="cd00051">
    <property type="entry name" value="EFh"/>
    <property type="match status" value="1"/>
</dbReference>
<evidence type="ECO:0000256" key="15">
    <source>
        <dbReference type="RuleBase" id="RU000488"/>
    </source>
</evidence>
<dbReference type="Gene3D" id="1.50.40.10">
    <property type="entry name" value="Mitochondrial carrier domain"/>
    <property type="match status" value="1"/>
</dbReference>
<dbReference type="Pfam" id="PF13499">
    <property type="entry name" value="EF-hand_7"/>
    <property type="match status" value="2"/>
</dbReference>
<dbReference type="Pfam" id="PF00153">
    <property type="entry name" value="Mito_carr"/>
    <property type="match status" value="3"/>
</dbReference>
<organism evidence="17 18">
    <name type="scientific">Exophiala dermatitidis (strain ATCC 34100 / CBS 525.76 / NIH/UT8656)</name>
    <name type="common">Black yeast</name>
    <name type="synonym">Wangiella dermatitidis</name>
    <dbReference type="NCBI Taxonomy" id="858893"/>
    <lineage>
        <taxon>Eukaryota</taxon>
        <taxon>Fungi</taxon>
        <taxon>Dikarya</taxon>
        <taxon>Ascomycota</taxon>
        <taxon>Pezizomycotina</taxon>
        <taxon>Eurotiomycetes</taxon>
        <taxon>Chaetothyriomycetidae</taxon>
        <taxon>Chaetothyriales</taxon>
        <taxon>Herpotrichiellaceae</taxon>
        <taxon>Exophiala</taxon>
    </lineage>
</organism>
<comment type="similarity">
    <text evidence="3 15">Belongs to the mitochondrial carrier (TC 2.A.29) family.</text>
</comment>
<keyword evidence="5 15" id="KW-0813">Transport</keyword>
<dbReference type="InterPro" id="IPR018108">
    <property type="entry name" value="MCP_transmembrane"/>
</dbReference>
<feature type="repeat" description="Solcar" evidence="14">
    <location>
        <begin position="253"/>
        <end position="357"/>
    </location>
</feature>
<dbReference type="InParanoid" id="H6BLE8"/>
<evidence type="ECO:0000256" key="11">
    <source>
        <dbReference type="ARBA" id="ARBA00022989"/>
    </source>
</evidence>
<dbReference type="SMART" id="SM00054">
    <property type="entry name" value="EFh"/>
    <property type="match status" value="4"/>
</dbReference>
<keyword evidence="6 14" id="KW-0812">Transmembrane</keyword>
<accession>H6BLE8</accession>
<comment type="function">
    <text evidence="1">Mitochondrial transporter that mediates uptake of thiamine pyrophosphate (ThPP) into mitochondria.</text>
</comment>
<evidence type="ECO:0000259" key="16">
    <source>
        <dbReference type="PROSITE" id="PS50222"/>
    </source>
</evidence>
<evidence type="ECO:0000256" key="5">
    <source>
        <dbReference type="ARBA" id="ARBA00022448"/>
    </source>
</evidence>
<dbReference type="PROSITE" id="PS50920">
    <property type="entry name" value="SOLCAR"/>
    <property type="match status" value="3"/>
</dbReference>
<dbReference type="FunFam" id="1.50.40.10:FF:000016">
    <property type="entry name" value="Solute carrier family 25 member 23"/>
    <property type="match status" value="1"/>
</dbReference>
<protein>
    <recommendedName>
        <fullName evidence="4">Mitochondrial thiamine pyrophosphate carrier 1</fullName>
    </recommendedName>
</protein>
<evidence type="ECO:0000256" key="8">
    <source>
        <dbReference type="ARBA" id="ARBA00022737"/>
    </source>
</evidence>
<reference evidence="17" key="1">
    <citation type="submission" date="2011-07" db="EMBL/GenBank/DDBJ databases">
        <title>The Genome Sequence of Exophiala (Wangiella) dermatitidis NIH/UT8656.</title>
        <authorList>
            <consortium name="The Broad Institute Genome Sequencing Platform"/>
            <person name="Cuomo C."/>
            <person name="Wang Z."/>
            <person name="Hunicke-Smith S."/>
            <person name="Szanislo P.J."/>
            <person name="Earl A."/>
            <person name="Young S.K."/>
            <person name="Zeng Q."/>
            <person name="Gargeya S."/>
            <person name="Fitzgerald M."/>
            <person name="Haas B."/>
            <person name="Abouelleil A."/>
            <person name="Alvarado L."/>
            <person name="Arachchi H.M."/>
            <person name="Berlin A."/>
            <person name="Brown A."/>
            <person name="Chapman S.B."/>
            <person name="Chen Z."/>
            <person name="Dunbar C."/>
            <person name="Freedman E."/>
            <person name="Gearin G."/>
            <person name="Gellesch M."/>
            <person name="Goldberg J."/>
            <person name="Griggs A."/>
            <person name="Gujja S."/>
            <person name="Heiman D."/>
            <person name="Howarth C."/>
            <person name="Larson L."/>
            <person name="Lui A."/>
            <person name="MacDonald P.J.P."/>
            <person name="Montmayeur A."/>
            <person name="Murphy C."/>
            <person name="Neiman D."/>
            <person name="Pearson M."/>
            <person name="Priest M."/>
            <person name="Roberts A."/>
            <person name="Saif S."/>
            <person name="Shea T."/>
            <person name="Shenoy N."/>
            <person name="Sisk P."/>
            <person name="Stolte C."/>
            <person name="Sykes S."/>
            <person name="Wortman J."/>
            <person name="Nusbaum C."/>
            <person name="Birren B."/>
        </authorList>
    </citation>
    <scope>NUCLEOTIDE SEQUENCE</scope>
    <source>
        <strain evidence="17">NIH/UT8656</strain>
    </source>
</reference>
<dbReference type="InterPro" id="IPR018247">
    <property type="entry name" value="EF_Hand_1_Ca_BS"/>
</dbReference>
<evidence type="ECO:0000256" key="14">
    <source>
        <dbReference type="PROSITE-ProRule" id="PRU00282"/>
    </source>
</evidence>
<dbReference type="eggNOG" id="KOG0036">
    <property type="taxonomic scope" value="Eukaryota"/>
</dbReference>
<dbReference type="InterPro" id="IPR011992">
    <property type="entry name" value="EF-hand-dom_pair"/>
</dbReference>
<proteinExistence type="inferred from homology"/>
<dbReference type="SUPFAM" id="SSF47473">
    <property type="entry name" value="EF-hand"/>
    <property type="match status" value="1"/>
</dbReference>
<keyword evidence="13 14" id="KW-0472">Membrane</keyword>
<dbReference type="AlphaFoldDB" id="H6BLE8"/>
<keyword evidence="12" id="KW-0496">Mitochondrion</keyword>
<dbReference type="PROSITE" id="PS50222">
    <property type="entry name" value="EF_HAND_2"/>
    <property type="match status" value="2"/>
</dbReference>
<evidence type="ECO:0000256" key="1">
    <source>
        <dbReference type="ARBA" id="ARBA00002238"/>
    </source>
</evidence>
<dbReference type="FunCoup" id="H6BLE8">
    <property type="interactions" value="5"/>
</dbReference>
<feature type="domain" description="EF-hand" evidence="16">
    <location>
        <begin position="77"/>
        <end position="112"/>
    </location>
</feature>
<dbReference type="VEuPathDB" id="FungiDB:HMPREF1120_01048"/>
<dbReference type="GeneID" id="20305687"/>
<dbReference type="SUPFAM" id="SSF103506">
    <property type="entry name" value="Mitochondrial carrier"/>
    <property type="match status" value="1"/>
</dbReference>
<dbReference type="OMA" id="VISYAEW"/>
<evidence type="ECO:0000256" key="13">
    <source>
        <dbReference type="ARBA" id="ARBA00023136"/>
    </source>
</evidence>
<evidence type="ECO:0000256" key="9">
    <source>
        <dbReference type="ARBA" id="ARBA00022792"/>
    </source>
</evidence>
<dbReference type="InterPro" id="IPR002067">
    <property type="entry name" value="MCP"/>
</dbReference>
<evidence type="ECO:0000256" key="10">
    <source>
        <dbReference type="ARBA" id="ARBA00022837"/>
    </source>
</evidence>
<feature type="domain" description="EF-hand" evidence="16">
    <location>
        <begin position="113"/>
        <end position="148"/>
    </location>
</feature>
<comment type="subcellular location">
    <subcellularLocation>
        <location evidence="2">Mitochondrion inner membrane</location>
        <topology evidence="2">Multi-pass membrane protein</topology>
    </subcellularLocation>
</comment>
<evidence type="ECO:0000256" key="7">
    <source>
        <dbReference type="ARBA" id="ARBA00022723"/>
    </source>
</evidence>
<keyword evidence="8" id="KW-0677">Repeat</keyword>
<dbReference type="PROSITE" id="PS00018">
    <property type="entry name" value="EF_HAND_1"/>
    <property type="match status" value="1"/>
</dbReference>
<dbReference type="Gene3D" id="1.10.238.10">
    <property type="entry name" value="EF-hand"/>
    <property type="match status" value="1"/>
</dbReference>